<dbReference type="EMBL" id="BGPR01000062">
    <property type="protein sequence ID" value="GBL88899.1"/>
    <property type="molecule type" value="Genomic_DNA"/>
</dbReference>
<organism evidence="1 2">
    <name type="scientific">Araneus ventricosus</name>
    <name type="common">Orbweaver spider</name>
    <name type="synonym">Epeira ventricosa</name>
    <dbReference type="NCBI Taxonomy" id="182803"/>
    <lineage>
        <taxon>Eukaryota</taxon>
        <taxon>Metazoa</taxon>
        <taxon>Ecdysozoa</taxon>
        <taxon>Arthropoda</taxon>
        <taxon>Chelicerata</taxon>
        <taxon>Arachnida</taxon>
        <taxon>Araneae</taxon>
        <taxon>Araneomorphae</taxon>
        <taxon>Entelegynae</taxon>
        <taxon>Araneoidea</taxon>
        <taxon>Araneidae</taxon>
        <taxon>Araneus</taxon>
    </lineage>
</organism>
<keyword evidence="2" id="KW-1185">Reference proteome</keyword>
<dbReference type="Proteomes" id="UP000499080">
    <property type="component" value="Unassembled WGS sequence"/>
</dbReference>
<evidence type="ECO:0000313" key="2">
    <source>
        <dbReference type="Proteomes" id="UP000499080"/>
    </source>
</evidence>
<reference evidence="1 2" key="1">
    <citation type="journal article" date="2019" name="Sci. Rep.">
        <title>Orb-weaving spider Araneus ventricosus genome elucidates the spidroin gene catalogue.</title>
        <authorList>
            <person name="Kono N."/>
            <person name="Nakamura H."/>
            <person name="Ohtoshi R."/>
            <person name="Moran D.A.P."/>
            <person name="Shinohara A."/>
            <person name="Yoshida Y."/>
            <person name="Fujiwara M."/>
            <person name="Mori M."/>
            <person name="Tomita M."/>
            <person name="Arakawa K."/>
        </authorList>
    </citation>
    <scope>NUCLEOTIDE SEQUENCE [LARGE SCALE GENOMIC DNA]</scope>
</reference>
<evidence type="ECO:0000313" key="1">
    <source>
        <dbReference type="EMBL" id="GBL88899.1"/>
    </source>
</evidence>
<name>A0A4Y2BBR9_ARAVE</name>
<accession>A0A4Y2BBR9</accession>
<comment type="caution">
    <text evidence="1">The sequence shown here is derived from an EMBL/GenBank/DDBJ whole genome shotgun (WGS) entry which is preliminary data.</text>
</comment>
<sequence>MTYEFLRGVIDVLDFQRDLWKTLAFRCLNNEDTTLNKGSILVLGWVPLLTCGTQPNRGYQNRPPKQSDLPTAAISCAPCRISCIQDRVRCGGLQSFDRLDPTVCSFPTPVLRSLFIAKPVLDMIVNF</sequence>
<protein>
    <submittedName>
        <fullName evidence="1">Uncharacterized protein</fullName>
    </submittedName>
</protein>
<dbReference type="AlphaFoldDB" id="A0A4Y2BBR9"/>
<proteinExistence type="predicted"/>
<gene>
    <name evidence="1" type="ORF">AVEN_158998_1</name>
</gene>